<dbReference type="SUPFAM" id="SSF54211">
    <property type="entry name" value="Ribosomal protein S5 domain 2-like"/>
    <property type="match status" value="1"/>
</dbReference>
<dbReference type="GeneID" id="88178171"/>
<proteinExistence type="inferred from homology"/>
<dbReference type="PANTHER" id="PTHR48277:SF1">
    <property type="entry name" value="MITOCHONDRIAL RIBOSOMAL PROTEIN S5"/>
    <property type="match status" value="1"/>
</dbReference>
<dbReference type="FunFam" id="3.30.230.10:FF:000059">
    <property type="entry name" value="30S small subunit ribosomal protein S5"/>
    <property type="match status" value="1"/>
</dbReference>
<dbReference type="OMA" id="MFEPTPP"/>
<dbReference type="EMBL" id="CP025763">
    <property type="protein sequence ID" value="KGB75942.1"/>
    <property type="molecule type" value="Genomic_DNA"/>
</dbReference>
<dbReference type="RefSeq" id="XP_062881852.1">
    <property type="nucleotide sequence ID" value="XM_063025897.1"/>
</dbReference>
<dbReference type="GO" id="GO:0003735">
    <property type="term" value="F:structural constituent of ribosome"/>
    <property type="evidence" value="ECO:0007669"/>
    <property type="project" value="InterPro"/>
</dbReference>
<dbReference type="STRING" id="294750.A0A095C5U0"/>
<dbReference type="InterPro" id="IPR000851">
    <property type="entry name" value="Ribosomal_uS5"/>
</dbReference>
<dbReference type="HOGENOM" id="CLU_069201_0_0_1"/>
<evidence type="ECO:0000256" key="4">
    <source>
        <dbReference type="SAM" id="MobiDB-lite"/>
    </source>
</evidence>
<dbReference type="GO" id="GO:0003723">
    <property type="term" value="F:RNA binding"/>
    <property type="evidence" value="ECO:0007669"/>
    <property type="project" value="InterPro"/>
</dbReference>
<evidence type="ECO:0000313" key="7">
    <source>
        <dbReference type="EMBL" id="KGB75942.1"/>
    </source>
</evidence>
<protein>
    <submittedName>
        <fullName evidence="7">30S small subunit ribosomal protein S5</fullName>
    </submittedName>
</protein>
<sequence>MAPALARPLRSLNPAARHLARCASTATPQSSSAPPPPSDPQSSQHTPLPRPAFSVPYTPVPRLPGFPNSFKSPSHKHYNYPTPLFNSPPTEKMPDTLAEQSQAKKETKLAAVSGLSREELRNLCRFTVRSTKVQHMTKKGKMASQQAYVVVGHPEKGLVGLGRGRGHSHAAAQDDGFQKGKLLPFTKVWTLTNIINLNKAVLNMDYVNRYEERTLWGEGKDLRGKWGAAKVHLRARPPGFGLMVPPMIHRVFTACGIKDASAMIVGSRNRPDVLKATIQVLHGGGNPSGFGTGIFGKKGPRENKGRGMRSKDEIERERGRYGVDVGRRI</sequence>
<feature type="domain" description="S5 DRBM" evidence="5">
    <location>
        <begin position="128"/>
        <end position="181"/>
    </location>
</feature>
<feature type="compositionally biased region" description="Basic and acidic residues" evidence="4">
    <location>
        <begin position="299"/>
        <end position="321"/>
    </location>
</feature>
<dbReference type="GO" id="GO:0006412">
    <property type="term" value="P:translation"/>
    <property type="evidence" value="ECO:0007669"/>
    <property type="project" value="InterPro"/>
</dbReference>
<feature type="region of interest" description="Disordered" evidence="4">
    <location>
        <begin position="77"/>
        <end position="100"/>
    </location>
</feature>
<evidence type="ECO:0000256" key="1">
    <source>
        <dbReference type="ARBA" id="ARBA00008945"/>
    </source>
</evidence>
<dbReference type="Gene3D" id="3.30.160.20">
    <property type="match status" value="1"/>
</dbReference>
<dbReference type="Pfam" id="PF03719">
    <property type="entry name" value="Ribosomal_S5_C"/>
    <property type="match status" value="1"/>
</dbReference>
<dbReference type="KEGG" id="cdeu:CNBG_1780"/>
<dbReference type="GO" id="GO:1990904">
    <property type="term" value="C:ribonucleoprotein complex"/>
    <property type="evidence" value="ECO:0007669"/>
    <property type="project" value="UniProtKB-KW"/>
</dbReference>
<dbReference type="AlphaFoldDB" id="A0A095C5U0"/>
<feature type="region of interest" description="Disordered" evidence="4">
    <location>
        <begin position="1"/>
        <end position="60"/>
    </location>
</feature>
<keyword evidence="8" id="KW-1185">Reference proteome</keyword>
<feature type="region of interest" description="Disordered" evidence="4">
    <location>
        <begin position="289"/>
        <end position="321"/>
    </location>
</feature>
<dbReference type="InterPro" id="IPR014721">
    <property type="entry name" value="Ribsml_uS5_D2-typ_fold_subgr"/>
</dbReference>
<dbReference type="VEuPathDB" id="FungiDB:CNBG_1780"/>
<dbReference type="SUPFAM" id="SSF54768">
    <property type="entry name" value="dsRNA-binding domain-like"/>
    <property type="match status" value="1"/>
</dbReference>
<evidence type="ECO:0000259" key="6">
    <source>
        <dbReference type="Pfam" id="PF03719"/>
    </source>
</evidence>
<dbReference type="Pfam" id="PF00333">
    <property type="entry name" value="Ribosomal_S5"/>
    <property type="match status" value="1"/>
</dbReference>
<feature type="compositionally biased region" description="Low complexity" evidence="4">
    <location>
        <begin position="23"/>
        <end position="32"/>
    </location>
</feature>
<evidence type="ECO:0000259" key="5">
    <source>
        <dbReference type="Pfam" id="PF00333"/>
    </source>
</evidence>
<accession>A0A095C5U0</accession>
<reference evidence="7 8" key="2">
    <citation type="journal article" date="2018" name="Proc. Natl. Acad. Sci.">
        <title>RNAi is a critical determinant of centromere evolution in closely related fungi.</title>
        <authorList>
            <person name="Yadav V."/>
            <person name="Sun S."/>
            <person name="Billmyre R.B."/>
            <person name="Thimmappa B.C."/>
            <person name="Shea T."/>
            <person name="Lintner R."/>
            <person name="Bakkeren G."/>
            <person name="Cuomo C.A."/>
            <person name="Heitman J."/>
            <person name="Sanyal K."/>
        </authorList>
    </citation>
    <scope>NUCLEOTIDE SEQUENCE [LARGE SCALE GENOMIC DNA]</scope>
    <source>
        <strain evidence="7 8">R265</strain>
    </source>
</reference>
<evidence type="ECO:0000256" key="3">
    <source>
        <dbReference type="ARBA" id="ARBA00023274"/>
    </source>
</evidence>
<organism evidence="7 8">
    <name type="scientific">Cryptococcus deuterogattii (strain R265)</name>
    <name type="common">Cryptococcus gattii VGII (strain R265)</name>
    <dbReference type="NCBI Taxonomy" id="294750"/>
    <lineage>
        <taxon>Eukaryota</taxon>
        <taxon>Fungi</taxon>
        <taxon>Dikarya</taxon>
        <taxon>Basidiomycota</taxon>
        <taxon>Agaricomycotina</taxon>
        <taxon>Tremellomycetes</taxon>
        <taxon>Tremellales</taxon>
        <taxon>Cryptococcaceae</taxon>
        <taxon>Cryptococcus</taxon>
        <taxon>Cryptococcus gattii species complex</taxon>
    </lineage>
</organism>
<dbReference type="GO" id="GO:0005840">
    <property type="term" value="C:ribosome"/>
    <property type="evidence" value="ECO:0007669"/>
    <property type="project" value="UniProtKB-KW"/>
</dbReference>
<gene>
    <name evidence="7" type="ORF">CNBG_1780</name>
</gene>
<dbReference type="InterPro" id="IPR005324">
    <property type="entry name" value="Ribosomal_uS5_C"/>
</dbReference>
<name>A0A095C5U0_CRYD2</name>
<comment type="similarity">
    <text evidence="1">Belongs to the universal ribosomal protein uS5 family.</text>
</comment>
<dbReference type="PANTHER" id="PTHR48277">
    <property type="entry name" value="MITOCHONDRIAL RIBOSOMAL PROTEIN S5"/>
    <property type="match status" value="1"/>
</dbReference>
<dbReference type="OrthoDB" id="309483at2759"/>
<feature type="domain" description="Small ribosomal subunit protein uS5 C-terminal" evidence="6">
    <location>
        <begin position="224"/>
        <end position="281"/>
    </location>
</feature>
<dbReference type="Gene3D" id="3.30.230.10">
    <property type="match status" value="1"/>
</dbReference>
<keyword evidence="2 7" id="KW-0689">Ribosomal protein</keyword>
<dbReference type="InterPro" id="IPR020568">
    <property type="entry name" value="Ribosomal_Su5_D2-typ_SF"/>
</dbReference>
<reference evidence="7 8" key="1">
    <citation type="journal article" date="2011" name="MBio">
        <title>Genome variation in Cryptococcus gattii, an emerging pathogen of immunocompetent hosts.</title>
        <authorList>
            <person name="D'Souza C.A."/>
            <person name="Kronstad J.W."/>
            <person name="Taylor G."/>
            <person name="Warren R."/>
            <person name="Yuen M."/>
            <person name="Hu G."/>
            <person name="Jung W.H."/>
            <person name="Sham A."/>
            <person name="Kidd S.E."/>
            <person name="Tangen K."/>
            <person name="Lee N."/>
            <person name="Zeilmaker T."/>
            <person name="Sawkins J."/>
            <person name="McVicker G."/>
            <person name="Shah S."/>
            <person name="Gnerre S."/>
            <person name="Griggs A."/>
            <person name="Zeng Q."/>
            <person name="Bartlett K."/>
            <person name="Li W."/>
            <person name="Wang X."/>
            <person name="Heitman J."/>
            <person name="Stajich J.E."/>
            <person name="Fraser J.A."/>
            <person name="Meyer W."/>
            <person name="Carter D."/>
            <person name="Schein J."/>
            <person name="Krzywinski M."/>
            <person name="Kwon-Chung K.J."/>
            <person name="Varma A."/>
            <person name="Wang J."/>
            <person name="Brunham R."/>
            <person name="Fyfe M."/>
            <person name="Ouellette B.F."/>
            <person name="Siddiqui A."/>
            <person name="Marra M."/>
            <person name="Jones S."/>
            <person name="Holt R."/>
            <person name="Birren B.W."/>
            <person name="Galagan J.E."/>
            <person name="Cuomo C.A."/>
        </authorList>
    </citation>
    <scope>NUCLEOTIDE SEQUENCE [LARGE SCALE GENOMIC DNA]</scope>
    <source>
        <strain evidence="7 8">R265</strain>
    </source>
</reference>
<evidence type="ECO:0000313" key="8">
    <source>
        <dbReference type="Proteomes" id="UP000029445"/>
    </source>
</evidence>
<keyword evidence="3" id="KW-0687">Ribonucleoprotein</keyword>
<dbReference type="Proteomes" id="UP000029445">
    <property type="component" value="Chromosome 5"/>
</dbReference>
<evidence type="ECO:0000256" key="2">
    <source>
        <dbReference type="ARBA" id="ARBA00022980"/>
    </source>
</evidence>
<dbReference type="InterPro" id="IPR013810">
    <property type="entry name" value="Ribosomal_uS5_N"/>
</dbReference>